<dbReference type="PANTHER" id="PTHR23172:SF19">
    <property type="entry name" value="J DOMAIN-CONTAINING PROTEIN"/>
    <property type="match status" value="1"/>
</dbReference>
<feature type="compositionally biased region" description="Basic and acidic residues" evidence="1">
    <location>
        <begin position="92"/>
        <end position="115"/>
    </location>
</feature>
<dbReference type="PANTHER" id="PTHR23172">
    <property type="entry name" value="AUXILIN/CYCLIN G-ASSOCIATED KINASE-RELATED"/>
    <property type="match status" value="1"/>
</dbReference>
<reference evidence="3" key="1">
    <citation type="journal article" date="2020" name="Stud. Mycol.">
        <title>101 Dothideomycetes genomes: a test case for predicting lifestyles and emergence of pathogens.</title>
        <authorList>
            <person name="Haridas S."/>
            <person name="Albert R."/>
            <person name="Binder M."/>
            <person name="Bloem J."/>
            <person name="Labutti K."/>
            <person name="Salamov A."/>
            <person name="Andreopoulos B."/>
            <person name="Baker S."/>
            <person name="Barry K."/>
            <person name="Bills G."/>
            <person name="Bluhm B."/>
            <person name="Cannon C."/>
            <person name="Castanera R."/>
            <person name="Culley D."/>
            <person name="Daum C."/>
            <person name="Ezra D."/>
            <person name="Gonzalez J."/>
            <person name="Henrissat B."/>
            <person name="Kuo A."/>
            <person name="Liang C."/>
            <person name="Lipzen A."/>
            <person name="Lutzoni F."/>
            <person name="Magnuson J."/>
            <person name="Mondo S."/>
            <person name="Nolan M."/>
            <person name="Ohm R."/>
            <person name="Pangilinan J."/>
            <person name="Park H.-J."/>
            <person name="Ramirez L."/>
            <person name="Alfaro M."/>
            <person name="Sun H."/>
            <person name="Tritt A."/>
            <person name="Yoshinaga Y."/>
            <person name="Zwiers L.-H."/>
            <person name="Turgeon B."/>
            <person name="Goodwin S."/>
            <person name="Spatafora J."/>
            <person name="Crous P."/>
            <person name="Grigoriev I."/>
        </authorList>
    </citation>
    <scope>NUCLEOTIDE SEQUENCE</scope>
    <source>
        <strain evidence="3">CBS 125425</strain>
    </source>
</reference>
<dbReference type="InterPro" id="IPR015940">
    <property type="entry name" value="UBA"/>
</dbReference>
<proteinExistence type="predicted"/>
<dbReference type="GO" id="GO:0072583">
    <property type="term" value="P:clathrin-dependent endocytosis"/>
    <property type="evidence" value="ECO:0007669"/>
    <property type="project" value="TreeGrafter"/>
</dbReference>
<feature type="compositionally biased region" description="Polar residues" evidence="1">
    <location>
        <begin position="534"/>
        <end position="545"/>
    </location>
</feature>
<dbReference type="PROSITE" id="PS50030">
    <property type="entry name" value="UBA"/>
    <property type="match status" value="1"/>
</dbReference>
<feature type="compositionally biased region" description="Polar residues" evidence="1">
    <location>
        <begin position="342"/>
        <end position="355"/>
    </location>
</feature>
<accession>A0A9P4V1K3</accession>
<dbReference type="GO" id="GO:0031982">
    <property type="term" value="C:vesicle"/>
    <property type="evidence" value="ECO:0007669"/>
    <property type="project" value="TreeGrafter"/>
</dbReference>
<feature type="compositionally biased region" description="Polar residues" evidence="1">
    <location>
        <begin position="70"/>
        <end position="91"/>
    </location>
</feature>
<feature type="region of interest" description="Disordered" evidence="1">
    <location>
        <begin position="342"/>
        <end position="418"/>
    </location>
</feature>
<feature type="compositionally biased region" description="Pro residues" evidence="1">
    <location>
        <begin position="627"/>
        <end position="641"/>
    </location>
</feature>
<dbReference type="GO" id="GO:0030276">
    <property type="term" value="F:clathrin binding"/>
    <property type="evidence" value="ECO:0007669"/>
    <property type="project" value="TreeGrafter"/>
</dbReference>
<dbReference type="SUPFAM" id="SSF46934">
    <property type="entry name" value="UBA-like"/>
    <property type="match status" value="1"/>
</dbReference>
<feature type="compositionally biased region" description="Low complexity" evidence="1">
    <location>
        <begin position="44"/>
        <end position="59"/>
    </location>
</feature>
<evidence type="ECO:0000313" key="4">
    <source>
        <dbReference type="Proteomes" id="UP000799444"/>
    </source>
</evidence>
<evidence type="ECO:0000313" key="3">
    <source>
        <dbReference type="EMBL" id="KAF2734609.1"/>
    </source>
</evidence>
<dbReference type="InterPro" id="IPR036869">
    <property type="entry name" value="J_dom_sf"/>
</dbReference>
<dbReference type="Pfam" id="PF22562">
    <property type="entry name" value="UBA_7"/>
    <property type="match status" value="1"/>
</dbReference>
<gene>
    <name evidence="3" type="ORF">EJ04DRAFT_543466</name>
</gene>
<comment type="caution">
    <text evidence="3">The sequence shown here is derived from an EMBL/GenBank/DDBJ whole genome shotgun (WGS) entry which is preliminary data.</text>
</comment>
<dbReference type="AlphaFoldDB" id="A0A9P4V1K3"/>
<dbReference type="Proteomes" id="UP000799444">
    <property type="component" value="Unassembled WGS sequence"/>
</dbReference>
<feature type="compositionally biased region" description="Low complexity" evidence="1">
    <location>
        <begin position="588"/>
        <end position="626"/>
    </location>
</feature>
<dbReference type="EMBL" id="ML996145">
    <property type="protein sequence ID" value="KAF2734609.1"/>
    <property type="molecule type" value="Genomic_DNA"/>
</dbReference>
<feature type="compositionally biased region" description="Polar residues" evidence="1">
    <location>
        <begin position="168"/>
        <end position="177"/>
    </location>
</feature>
<feature type="compositionally biased region" description="Polar residues" evidence="1">
    <location>
        <begin position="146"/>
        <end position="160"/>
    </location>
</feature>
<feature type="compositionally biased region" description="Basic and acidic residues" evidence="1">
    <location>
        <begin position="503"/>
        <end position="524"/>
    </location>
</feature>
<feature type="compositionally biased region" description="Polar residues" evidence="1">
    <location>
        <begin position="32"/>
        <end position="43"/>
    </location>
</feature>
<dbReference type="InterPro" id="IPR011990">
    <property type="entry name" value="TPR-like_helical_dom_sf"/>
</dbReference>
<feature type="compositionally biased region" description="Pro residues" evidence="1">
    <location>
        <begin position="801"/>
        <end position="817"/>
    </location>
</feature>
<dbReference type="GO" id="GO:0072318">
    <property type="term" value="P:clathrin coat disassembly"/>
    <property type="evidence" value="ECO:0007669"/>
    <property type="project" value="TreeGrafter"/>
</dbReference>
<sequence>MDDLAGLDWSAPSKPTPTLTPTPSLPPFRQSPIPQLSGRSTPLSAQQSGSSSFAASNNQPRAPSKPATPANDSFSGLVSLNSSKASTNKLSLQERQKQIQEEKLRQEAERKKQYDSHFAGADSRYWDSLGSGKSTPEPALAGVQRPTANLSGGQSLSKTINKPFAGIDTSSRSTPSQPADDDLLSAFSSTAPVDASSHFPPPSSLASGRSTPAYSAQGSTRHTPAPQTASNAFDDDDDMFGLHKLAPKPSPSAQDVSGDDDILGLLGKPVTEFEESRQRQVIQEPEEEPEQRPSQPSNPQDKAVAELVDMGFPADKSAIALASSSESGTNVQAAVSWLLNQAHSEAKQKTSQRNGSRPGRSPDEFAERPRRGDSRADTRDSSTGGSVPAWMRGEEGWSRSGQRRQDGTSGAQDKDVSQYATDIGSTLFKSANSLWKTGQKKVQKAVADFQQDGDPNVPKWMRNTQSPSGLGDEDRKARQAAAAAATDEAMMLESGGRPAKPPRSSENRHHQEPPVIRQRREQEQGRNGLPDRMASQSPSFRQPAQFSDKRPAAKLTRQDIDEQSAQAYVSPARRKKPAPQPTQPDLFSAAQSAPSPPSSRRQTPAQSNNPFLQASTATSAKSKSPAATPPPPRPKAPPRQIPPASSSALTTSAAHRQKGSEAFKRGDYSAAHTSYSAALSPLPQSHPVTIILLCNRAVTNIKVGDPKAAVADADAALAIIGISRGEGEKIAMGGGEGDKDMKDFFGRALMRKAEALEHMEKWADAGKVWKDAVEAGVGGSISIQGRNRCDKAAGGATKPATPAPAKRPPVRKPPPARPSALSELGGASGAESDAVKKLRLANAAADKADDEKFALTDQVDAKLVSWKGTKADNLRALLGSLDKVLWPEAGWNKVNMSDLVMPNKVKIIYMKAIAKVHPDKISQTATTEQRMISAAVFATLNEAWDKFKTDNGL</sequence>
<feature type="compositionally biased region" description="Pro residues" evidence="1">
    <location>
        <begin position="14"/>
        <end position="26"/>
    </location>
</feature>
<organism evidence="3 4">
    <name type="scientific">Polyplosphaeria fusca</name>
    <dbReference type="NCBI Taxonomy" id="682080"/>
    <lineage>
        <taxon>Eukaryota</taxon>
        <taxon>Fungi</taxon>
        <taxon>Dikarya</taxon>
        <taxon>Ascomycota</taxon>
        <taxon>Pezizomycotina</taxon>
        <taxon>Dothideomycetes</taxon>
        <taxon>Pleosporomycetidae</taxon>
        <taxon>Pleosporales</taxon>
        <taxon>Tetraplosphaeriaceae</taxon>
        <taxon>Polyplosphaeria</taxon>
    </lineage>
</organism>
<feature type="compositionally biased region" description="Polar residues" evidence="1">
    <location>
        <begin position="204"/>
        <end position="231"/>
    </location>
</feature>
<dbReference type="Gene3D" id="1.10.287.110">
    <property type="entry name" value="DnaJ domain"/>
    <property type="match status" value="1"/>
</dbReference>
<feature type="compositionally biased region" description="Low complexity" evidence="1">
    <location>
        <begin position="642"/>
        <end position="654"/>
    </location>
</feature>
<feature type="region of interest" description="Disordered" evidence="1">
    <location>
        <begin position="784"/>
        <end position="828"/>
    </location>
</feature>
<dbReference type="InterPro" id="IPR009060">
    <property type="entry name" value="UBA-like_sf"/>
</dbReference>
<feature type="domain" description="UBA" evidence="2">
    <location>
        <begin position="298"/>
        <end position="341"/>
    </location>
</feature>
<feature type="compositionally biased region" description="Basic and acidic residues" evidence="1">
    <location>
        <begin position="547"/>
        <end position="560"/>
    </location>
</feature>
<name>A0A9P4V1K3_9PLEO</name>
<dbReference type="GO" id="GO:0005737">
    <property type="term" value="C:cytoplasm"/>
    <property type="evidence" value="ECO:0007669"/>
    <property type="project" value="TreeGrafter"/>
</dbReference>
<feature type="region of interest" description="Disordered" evidence="1">
    <location>
        <begin position="1"/>
        <end position="309"/>
    </location>
</feature>
<feature type="region of interest" description="Disordered" evidence="1">
    <location>
        <begin position="443"/>
        <end position="660"/>
    </location>
</feature>
<evidence type="ECO:0000259" key="2">
    <source>
        <dbReference type="PROSITE" id="PS50030"/>
    </source>
</evidence>
<dbReference type="FunFam" id="1.25.40.10:FF:000354">
    <property type="entry name" value="UBA domain-containing protein 7"/>
    <property type="match status" value="1"/>
</dbReference>
<dbReference type="Gene3D" id="1.25.40.10">
    <property type="entry name" value="Tetratricopeptide repeat domain"/>
    <property type="match status" value="1"/>
</dbReference>
<dbReference type="SUPFAM" id="SSF46565">
    <property type="entry name" value="Chaperone J-domain"/>
    <property type="match status" value="1"/>
</dbReference>
<dbReference type="OrthoDB" id="1717591at2759"/>
<evidence type="ECO:0000256" key="1">
    <source>
        <dbReference type="SAM" id="MobiDB-lite"/>
    </source>
</evidence>
<dbReference type="SUPFAM" id="SSF48452">
    <property type="entry name" value="TPR-like"/>
    <property type="match status" value="1"/>
</dbReference>
<protein>
    <recommendedName>
        <fullName evidence="2">UBA domain-containing protein</fullName>
    </recommendedName>
</protein>
<keyword evidence="4" id="KW-1185">Reference proteome</keyword>
<dbReference type="FunFam" id="1.10.287.110:FF:000002">
    <property type="entry name" value="putative tyrosine-protein phosphatase auxilin isoform X2"/>
    <property type="match status" value="1"/>
</dbReference>
<dbReference type="Gene3D" id="1.10.8.10">
    <property type="entry name" value="DNA helicase RuvA subunit, C-terminal domain"/>
    <property type="match status" value="1"/>
</dbReference>
<feature type="compositionally biased region" description="Basic and acidic residues" evidence="1">
    <location>
        <begin position="360"/>
        <end position="380"/>
    </location>
</feature>